<evidence type="ECO:0000256" key="1">
    <source>
        <dbReference type="SAM" id="MobiDB-lite"/>
    </source>
</evidence>
<protein>
    <submittedName>
        <fullName evidence="2">Uncharacterized protein</fullName>
    </submittedName>
</protein>
<sequence length="173" mass="18982">MPRWIVWWSGMGHDADSSSASLARTSDTRESANEGWKTLSAARATGQRKALEGELQDSLRQRRTTRMREWKKATTIRRCSGCGQSVGFVLRSSPAPAERVSYLVAPASSSAACKRNVWRSTSNSVRGSLGASSGSNTFLIPLSSFERTRRSNEAGGWGSLRRWVSLTEKARVA</sequence>
<accession>A0A2T0AJ05</accession>
<feature type="region of interest" description="Disordered" evidence="1">
    <location>
        <begin position="13"/>
        <end position="34"/>
    </location>
</feature>
<reference evidence="2 3" key="1">
    <citation type="journal article" date="2018" name="Elife">
        <title>Functional genomics of lipid metabolism in the oleaginous yeast Rhodosporidium toruloides.</title>
        <authorList>
            <person name="Coradetti S.T."/>
            <person name="Pinel D."/>
            <person name="Geiselman G."/>
            <person name="Ito M."/>
            <person name="Mondo S."/>
            <person name="Reilly M.C."/>
            <person name="Cheng Y.F."/>
            <person name="Bauer S."/>
            <person name="Grigoriev I."/>
            <person name="Gladden J.M."/>
            <person name="Simmons B.A."/>
            <person name="Brem R."/>
            <person name="Arkin A.P."/>
            <person name="Skerker J.M."/>
        </authorList>
    </citation>
    <scope>NUCLEOTIDE SEQUENCE [LARGE SCALE GENOMIC DNA]</scope>
    <source>
        <strain evidence="2 3">NBRC 0880</strain>
    </source>
</reference>
<proteinExistence type="predicted"/>
<comment type="caution">
    <text evidence="2">The sequence shown here is derived from an EMBL/GenBank/DDBJ whole genome shotgun (WGS) entry which is preliminary data.</text>
</comment>
<organism evidence="2 3">
    <name type="scientific">Rhodotorula toruloides</name>
    <name type="common">Yeast</name>
    <name type="synonym">Rhodosporidium toruloides</name>
    <dbReference type="NCBI Taxonomy" id="5286"/>
    <lineage>
        <taxon>Eukaryota</taxon>
        <taxon>Fungi</taxon>
        <taxon>Dikarya</taxon>
        <taxon>Basidiomycota</taxon>
        <taxon>Pucciniomycotina</taxon>
        <taxon>Microbotryomycetes</taxon>
        <taxon>Sporidiobolales</taxon>
        <taxon>Sporidiobolaceae</taxon>
        <taxon>Rhodotorula</taxon>
    </lineage>
</organism>
<name>A0A2T0AJ05_RHOTO</name>
<dbReference type="EMBL" id="LCTV02000001">
    <property type="protein sequence ID" value="PRQ77988.1"/>
    <property type="molecule type" value="Genomic_DNA"/>
</dbReference>
<gene>
    <name evidence="2" type="ORF">AAT19DRAFT_9056</name>
</gene>
<dbReference type="Proteomes" id="UP000239560">
    <property type="component" value="Unassembled WGS sequence"/>
</dbReference>
<evidence type="ECO:0000313" key="2">
    <source>
        <dbReference type="EMBL" id="PRQ77988.1"/>
    </source>
</evidence>
<dbReference type="AlphaFoldDB" id="A0A2T0AJ05"/>
<evidence type="ECO:0000313" key="3">
    <source>
        <dbReference type="Proteomes" id="UP000239560"/>
    </source>
</evidence>